<dbReference type="GeneID" id="63826726"/>
<reference evidence="1 2" key="1">
    <citation type="journal article" date="2016" name="Mol. Biol. Evol.">
        <title>Comparative Genomics of Early-Diverging Mushroom-Forming Fungi Provides Insights into the Origins of Lignocellulose Decay Capabilities.</title>
        <authorList>
            <person name="Nagy L.G."/>
            <person name="Riley R."/>
            <person name="Tritt A."/>
            <person name="Adam C."/>
            <person name="Daum C."/>
            <person name="Floudas D."/>
            <person name="Sun H."/>
            <person name="Yadav J.S."/>
            <person name="Pangilinan J."/>
            <person name="Larsson K.H."/>
            <person name="Matsuura K."/>
            <person name="Barry K."/>
            <person name="Labutti K."/>
            <person name="Kuo R."/>
            <person name="Ohm R.A."/>
            <person name="Bhattacharya S.S."/>
            <person name="Shirouzu T."/>
            <person name="Yoshinaga Y."/>
            <person name="Martin F.M."/>
            <person name="Grigoriev I.V."/>
            <person name="Hibbett D.S."/>
        </authorList>
    </citation>
    <scope>NUCLEOTIDE SEQUENCE [LARGE SCALE GENOMIC DNA]</scope>
    <source>
        <strain evidence="1 2">93-53</strain>
    </source>
</reference>
<dbReference type="EMBL" id="KV427649">
    <property type="protein sequence ID" value="KZT02777.1"/>
    <property type="molecule type" value="Genomic_DNA"/>
</dbReference>
<gene>
    <name evidence="1" type="ORF">LAESUDRAFT_729738</name>
</gene>
<name>A0A165CGR3_9APHY</name>
<accession>A0A165CGR3</accession>
<sequence>MLRKVDSAEVGVDRASGAWAALIRAKLTSLYTRPLDSLEKISMTRRLIVTPLLICFMVVRHIGGDDQSREAQRFLLMCVQILLPCVLHPMINMSCTPESFDYIEPPDTKGG</sequence>
<dbReference type="RefSeq" id="XP_040760517.1">
    <property type="nucleotide sequence ID" value="XM_040909697.1"/>
</dbReference>
<evidence type="ECO:0000313" key="2">
    <source>
        <dbReference type="Proteomes" id="UP000076871"/>
    </source>
</evidence>
<dbReference type="Proteomes" id="UP000076871">
    <property type="component" value="Unassembled WGS sequence"/>
</dbReference>
<keyword evidence="2" id="KW-1185">Reference proteome</keyword>
<dbReference type="InParanoid" id="A0A165CGR3"/>
<protein>
    <submittedName>
        <fullName evidence="1">Uncharacterized protein</fullName>
    </submittedName>
</protein>
<organism evidence="1 2">
    <name type="scientific">Laetiporus sulphureus 93-53</name>
    <dbReference type="NCBI Taxonomy" id="1314785"/>
    <lineage>
        <taxon>Eukaryota</taxon>
        <taxon>Fungi</taxon>
        <taxon>Dikarya</taxon>
        <taxon>Basidiomycota</taxon>
        <taxon>Agaricomycotina</taxon>
        <taxon>Agaricomycetes</taxon>
        <taxon>Polyporales</taxon>
        <taxon>Laetiporus</taxon>
    </lineage>
</organism>
<evidence type="ECO:0000313" key="1">
    <source>
        <dbReference type="EMBL" id="KZT02777.1"/>
    </source>
</evidence>
<dbReference type="AlphaFoldDB" id="A0A165CGR3"/>
<proteinExistence type="predicted"/>